<reference evidence="2" key="1">
    <citation type="journal article" date="2021" name="J Fungi (Basel)">
        <title>Genomic and Metabolomic Analyses of the Marine Fungus Emericellopsis cladophorae: Insights into Saltwater Adaptability Mechanisms and Its Biosynthetic Potential.</title>
        <authorList>
            <person name="Goncalves M.F.M."/>
            <person name="Hilario S."/>
            <person name="Van de Peer Y."/>
            <person name="Esteves A.C."/>
            <person name="Alves A."/>
        </authorList>
    </citation>
    <scope>NUCLEOTIDE SEQUENCE</scope>
    <source>
        <strain evidence="2">MUM 19.33</strain>
    </source>
</reference>
<proteinExistence type="predicted"/>
<gene>
    <name evidence="2" type="ORF">J7T54_000499</name>
</gene>
<protein>
    <submittedName>
        <fullName evidence="2">Uncharacterized protein</fullName>
    </submittedName>
</protein>
<sequence length="119" mass="13068">MQSTQSADHGRLGHPRRQHAFAKRAEETYGDNMPLASVANLALSRMFALPRELFEQPMHPMGDGMLDMAATDATDAHRKQEIGLVLRDFARDFAGTGYVIEADKLRARIKGSSSGLLGL</sequence>
<dbReference type="RefSeq" id="XP_051359237.1">
    <property type="nucleotide sequence ID" value="XM_051509818.1"/>
</dbReference>
<accession>A0A9P9XVD1</accession>
<dbReference type="Proteomes" id="UP001055219">
    <property type="component" value="Unassembled WGS sequence"/>
</dbReference>
<evidence type="ECO:0000256" key="1">
    <source>
        <dbReference type="SAM" id="MobiDB-lite"/>
    </source>
</evidence>
<dbReference type="AlphaFoldDB" id="A0A9P9XVD1"/>
<keyword evidence="3" id="KW-1185">Reference proteome</keyword>
<dbReference type="EMBL" id="JAGIXG020000070">
    <property type="protein sequence ID" value="KAI6778381.1"/>
    <property type="molecule type" value="Genomic_DNA"/>
</dbReference>
<evidence type="ECO:0000313" key="3">
    <source>
        <dbReference type="Proteomes" id="UP001055219"/>
    </source>
</evidence>
<evidence type="ECO:0000313" key="2">
    <source>
        <dbReference type="EMBL" id="KAI6778381.1"/>
    </source>
</evidence>
<reference evidence="2" key="2">
    <citation type="submission" date="2022-07" db="EMBL/GenBank/DDBJ databases">
        <authorList>
            <person name="Goncalves M.F.M."/>
            <person name="Hilario S."/>
            <person name="Van De Peer Y."/>
            <person name="Esteves A.C."/>
            <person name="Alves A."/>
        </authorList>
    </citation>
    <scope>NUCLEOTIDE SEQUENCE</scope>
    <source>
        <strain evidence="2">MUM 19.33</strain>
    </source>
</reference>
<feature type="region of interest" description="Disordered" evidence="1">
    <location>
        <begin position="1"/>
        <end position="23"/>
    </location>
</feature>
<feature type="compositionally biased region" description="Basic residues" evidence="1">
    <location>
        <begin position="12"/>
        <end position="22"/>
    </location>
</feature>
<name>A0A9P9XVD1_9HYPO</name>
<comment type="caution">
    <text evidence="2">The sequence shown here is derived from an EMBL/GenBank/DDBJ whole genome shotgun (WGS) entry which is preliminary data.</text>
</comment>
<dbReference type="GeneID" id="75827018"/>
<organism evidence="2 3">
    <name type="scientific">Emericellopsis cladophorae</name>
    <dbReference type="NCBI Taxonomy" id="2686198"/>
    <lineage>
        <taxon>Eukaryota</taxon>
        <taxon>Fungi</taxon>
        <taxon>Dikarya</taxon>
        <taxon>Ascomycota</taxon>
        <taxon>Pezizomycotina</taxon>
        <taxon>Sordariomycetes</taxon>
        <taxon>Hypocreomycetidae</taxon>
        <taxon>Hypocreales</taxon>
        <taxon>Bionectriaceae</taxon>
        <taxon>Emericellopsis</taxon>
    </lineage>
</organism>